<dbReference type="Proteomes" id="UP001597448">
    <property type="component" value="Unassembled WGS sequence"/>
</dbReference>
<accession>A0ABW5F6A1</accession>
<proteinExistence type="predicted"/>
<protein>
    <submittedName>
        <fullName evidence="2">Uncharacterized protein</fullName>
    </submittedName>
</protein>
<feature type="compositionally biased region" description="Basic and acidic residues" evidence="1">
    <location>
        <begin position="255"/>
        <end position="266"/>
    </location>
</feature>
<feature type="region of interest" description="Disordered" evidence="1">
    <location>
        <begin position="252"/>
        <end position="312"/>
    </location>
</feature>
<dbReference type="RefSeq" id="WP_209991479.1">
    <property type="nucleotide sequence ID" value="NZ_JBHSVQ010000001.1"/>
</dbReference>
<evidence type="ECO:0000313" key="3">
    <source>
        <dbReference type="Proteomes" id="UP001597448"/>
    </source>
</evidence>
<dbReference type="EMBL" id="JBHUKY010000014">
    <property type="protein sequence ID" value="MFD2409392.1"/>
    <property type="molecule type" value="Genomic_DNA"/>
</dbReference>
<sequence>MIRKRKYRYISIAIIVALLAEAAIVTFPRLNRDSAVEESSQQQDEQTAAELSNLSGVAAKQILAMKKSGSSWNEITETLKQQLPANNTEDKQGRSNLLHEAGLGEELLKELRQKGFQDDEIMEAKMLTERTMQQLKEVVSSVASIVEKPEATSELSGSAEEDLQSAYVTINEQFNEGEAVTLLLTLQQEFGSMEAVMNEYLLSLQIGLNLKDYITDPKQYQENKEQQTITLKESEIVTLDSLEKRMLEQLQQGKEAPDLEVAERNPDPNNIVTEDKESLIPDINPPTVQDVRPENPGEAVRQEIQAMNPNYK</sequence>
<evidence type="ECO:0000313" key="2">
    <source>
        <dbReference type="EMBL" id="MFD2409392.1"/>
    </source>
</evidence>
<evidence type="ECO:0000256" key="1">
    <source>
        <dbReference type="SAM" id="MobiDB-lite"/>
    </source>
</evidence>
<name>A0ABW5F6A1_9BACL</name>
<comment type="caution">
    <text evidence="2">The sequence shown here is derived from an EMBL/GenBank/DDBJ whole genome shotgun (WGS) entry which is preliminary data.</text>
</comment>
<keyword evidence="3" id="KW-1185">Reference proteome</keyword>
<organism evidence="2 3">
    <name type="scientific">Paenibacillus rhizoplanae</name>
    <dbReference type="NCBI Taxonomy" id="1917181"/>
    <lineage>
        <taxon>Bacteria</taxon>
        <taxon>Bacillati</taxon>
        <taxon>Bacillota</taxon>
        <taxon>Bacilli</taxon>
        <taxon>Bacillales</taxon>
        <taxon>Paenibacillaceae</taxon>
        <taxon>Paenibacillus</taxon>
    </lineage>
</organism>
<reference evidence="3" key="1">
    <citation type="journal article" date="2019" name="Int. J. Syst. Evol. Microbiol.">
        <title>The Global Catalogue of Microorganisms (GCM) 10K type strain sequencing project: providing services to taxonomists for standard genome sequencing and annotation.</title>
        <authorList>
            <consortium name="The Broad Institute Genomics Platform"/>
            <consortium name="The Broad Institute Genome Sequencing Center for Infectious Disease"/>
            <person name="Wu L."/>
            <person name="Ma J."/>
        </authorList>
    </citation>
    <scope>NUCLEOTIDE SEQUENCE [LARGE SCALE GENOMIC DNA]</scope>
    <source>
        <strain evidence="3">CCM 8725</strain>
    </source>
</reference>
<gene>
    <name evidence="2" type="ORF">ACFSX3_05905</name>
</gene>